<feature type="region of interest" description="Disordered" evidence="10">
    <location>
        <begin position="123"/>
        <end position="206"/>
    </location>
</feature>
<keyword evidence="4 8" id="KW-0116">cAMP-binding</keyword>
<protein>
    <recommendedName>
        <fullName evidence="2 8">cAMP-dependent protein kinase regulatory subunit</fullName>
    </recommendedName>
</protein>
<sequence>MSYQPELDKFIKKVKLDNPNDFFQYGAQYFQNKLQTQREYLKNIESKALEHGLILFPSNITHDIKNDDINDGKNENGANISNDDVLFKSPFVDSDPHTAHHIIEQDNNSNNVEDSTNKGKLADFSLAHDDPHNTKGNSDVKDKNDKNSNGGIFKGGFTVGSESNKKKESPLDPMAPIPSLSNSSTKNTKPDARPRRSIVNPKPLPFNFNAQRRTSVSGETLKPDTFYLNDDELLSANKKSKKSEEQLKRLSKAIGDNFLFKKLDSDSKKLVINSLQEKFIGQGEEIIKQGDEGDYFYIVENGTVEFFVNNEKVNTSGPGSSFGELALMYNSPRAATVIAKTDCILWSLDRLTFRKILLGGSFKKRVLYDEFLKSVPILKSLTTYDRAKLADALDTAYYKSGDVIIKEGDVGENFYFIERGAADVLKKGHTEPIAHLKAGDYFGEVALLNDLPRQATIKATEATKVATLGKSGFQRLLGPCVEVLKLNDPTRR</sequence>
<keyword evidence="3" id="KW-0597">Phosphoprotein</keyword>
<evidence type="ECO:0000256" key="4">
    <source>
        <dbReference type="ARBA" id="ARBA00022566"/>
    </source>
</evidence>
<dbReference type="InterPro" id="IPR018490">
    <property type="entry name" value="cNMP-bd_dom_sf"/>
</dbReference>
<evidence type="ECO:0000259" key="11">
    <source>
        <dbReference type="PROSITE" id="PS50042"/>
    </source>
</evidence>
<keyword evidence="13" id="KW-1185">Reference proteome</keyword>
<dbReference type="InterPro" id="IPR050503">
    <property type="entry name" value="cAMP-dep_PK_reg_su-like"/>
</dbReference>
<dbReference type="GO" id="GO:0030552">
    <property type="term" value="F:cAMP binding"/>
    <property type="evidence" value="ECO:0007669"/>
    <property type="project" value="UniProtKB-KW"/>
</dbReference>
<feature type="binding site" evidence="9">
    <location>
        <position position="453"/>
    </location>
    <ligand>
        <name>3',5'-cyclic AMP</name>
        <dbReference type="ChEBI" id="CHEBI:58165"/>
        <label>2</label>
    </ligand>
</feature>
<dbReference type="PANTHER" id="PTHR11635">
    <property type="entry name" value="CAMP-DEPENDENT PROTEIN KINASE REGULATORY CHAIN"/>
    <property type="match status" value="1"/>
</dbReference>
<feature type="compositionally biased region" description="Basic and acidic residues" evidence="10">
    <location>
        <begin position="123"/>
        <end position="146"/>
    </location>
</feature>
<dbReference type="VEuPathDB" id="FungiDB:SCODWIG_01111"/>
<evidence type="ECO:0000256" key="9">
    <source>
        <dbReference type="PIRSR" id="PIRSR000548-1"/>
    </source>
</evidence>
<dbReference type="GO" id="GO:0005952">
    <property type="term" value="C:cAMP-dependent protein kinase complex"/>
    <property type="evidence" value="ECO:0007669"/>
    <property type="project" value="InterPro"/>
</dbReference>
<dbReference type="PANTHER" id="PTHR11635:SF152">
    <property type="entry name" value="CAMP-DEPENDENT PROTEIN KINASE TYPE I REGULATORY SUBUNIT-RELATED"/>
    <property type="match status" value="1"/>
</dbReference>
<dbReference type="CDD" id="cd00038">
    <property type="entry name" value="CAP_ED"/>
    <property type="match status" value="2"/>
</dbReference>
<evidence type="ECO:0000256" key="7">
    <source>
        <dbReference type="ARBA" id="ARBA00023149"/>
    </source>
</evidence>
<dbReference type="PROSITE" id="PS00888">
    <property type="entry name" value="CNMP_BINDING_1"/>
    <property type="match status" value="2"/>
</dbReference>
<feature type="domain" description="Cyclic nucleotide-binding" evidence="11">
    <location>
        <begin position="259"/>
        <end position="374"/>
    </location>
</feature>
<evidence type="ECO:0000256" key="5">
    <source>
        <dbReference type="ARBA" id="ARBA00022737"/>
    </source>
</evidence>
<dbReference type="SMART" id="SM00394">
    <property type="entry name" value="RIIa"/>
    <property type="match status" value="1"/>
</dbReference>
<dbReference type="InterPro" id="IPR018488">
    <property type="entry name" value="cNMP-bd_CS"/>
</dbReference>
<gene>
    <name evidence="12" type="ORF">SCODWIG_01111</name>
</gene>
<dbReference type="GO" id="GO:0034236">
    <property type="term" value="F:protein kinase A catalytic subunit binding"/>
    <property type="evidence" value="ECO:0007669"/>
    <property type="project" value="TreeGrafter"/>
</dbReference>
<comment type="similarity">
    <text evidence="1 8">Belongs to the cAMP-dependent kinase regulatory chain family.</text>
</comment>
<organism evidence="12 13">
    <name type="scientific">Saccharomycodes ludwigii</name>
    <dbReference type="NCBI Taxonomy" id="36035"/>
    <lineage>
        <taxon>Eukaryota</taxon>
        <taxon>Fungi</taxon>
        <taxon>Dikarya</taxon>
        <taxon>Ascomycota</taxon>
        <taxon>Saccharomycotina</taxon>
        <taxon>Saccharomycetes</taxon>
        <taxon>Saccharomycodales</taxon>
        <taxon>Saccharomycodaceae</taxon>
        <taxon>Saccharomycodes</taxon>
    </lineage>
</organism>
<keyword evidence="5" id="KW-0677">Repeat</keyword>
<evidence type="ECO:0000313" key="12">
    <source>
        <dbReference type="EMBL" id="SSD59350.1"/>
    </source>
</evidence>
<dbReference type="Pfam" id="PF00027">
    <property type="entry name" value="cNMP_binding"/>
    <property type="match status" value="2"/>
</dbReference>
<dbReference type="Pfam" id="PF02197">
    <property type="entry name" value="RIIa"/>
    <property type="match status" value="1"/>
</dbReference>
<dbReference type="SUPFAM" id="SSF51206">
    <property type="entry name" value="cAMP-binding domain-like"/>
    <property type="match status" value="2"/>
</dbReference>
<evidence type="ECO:0000256" key="1">
    <source>
        <dbReference type="ARBA" id="ARBA00005753"/>
    </source>
</evidence>
<feature type="binding site" evidence="9">
    <location>
        <position position="333"/>
    </location>
    <ligand>
        <name>3',5'-cyclic AMP</name>
        <dbReference type="ChEBI" id="CHEBI:58165"/>
        <label>1</label>
    </ligand>
</feature>
<dbReference type="FunFam" id="2.60.120.10:FF:000039">
    <property type="entry name" value="cAMP-dependent protein kinase regulatory subunit"/>
    <property type="match status" value="1"/>
</dbReference>
<dbReference type="InterPro" id="IPR014710">
    <property type="entry name" value="RmlC-like_jellyroll"/>
</dbReference>
<dbReference type="PROSITE" id="PS50042">
    <property type="entry name" value="CNMP_BINDING_3"/>
    <property type="match status" value="2"/>
</dbReference>
<name>A0A376B5D9_9ASCO</name>
<dbReference type="PRINTS" id="PR00103">
    <property type="entry name" value="CAMPKINASE"/>
</dbReference>
<evidence type="ECO:0000256" key="6">
    <source>
        <dbReference type="ARBA" id="ARBA00022741"/>
    </source>
</evidence>
<reference evidence="13" key="1">
    <citation type="submission" date="2018-06" db="EMBL/GenBank/DDBJ databases">
        <authorList>
            <person name="Guldener U."/>
        </authorList>
    </citation>
    <scope>NUCLEOTIDE SEQUENCE [LARGE SCALE GENOMIC DNA]</scope>
    <source>
        <strain evidence="13">UTAD17</strain>
    </source>
</reference>
<dbReference type="InterPro" id="IPR003117">
    <property type="entry name" value="cAMP_dep_PK_reg_su_I/II_a/b"/>
</dbReference>
<dbReference type="FunFam" id="2.60.120.10:FF:000118">
    <property type="entry name" value="cAMP-dependent protein kinase regulatory subunit"/>
    <property type="match status" value="1"/>
</dbReference>
<accession>A0A376B5D9</accession>
<keyword evidence="6 8" id="KW-0547">Nucleotide-binding</keyword>
<evidence type="ECO:0000256" key="3">
    <source>
        <dbReference type="ARBA" id="ARBA00022553"/>
    </source>
</evidence>
<evidence type="ECO:0000256" key="2">
    <source>
        <dbReference type="ARBA" id="ARBA00020355"/>
    </source>
</evidence>
<proteinExistence type="inferred from homology"/>
<dbReference type="Gene3D" id="2.60.120.10">
    <property type="entry name" value="Jelly Rolls"/>
    <property type="match status" value="2"/>
</dbReference>
<comment type="subunit">
    <text evidence="8">Tetramer, composed of 2 regulatory (R) and 2 catalytic (C) subunits. In the presence of cAMP it dissociates into 2 active monomeric C subunits and an R dimer.</text>
</comment>
<evidence type="ECO:0000313" key="13">
    <source>
        <dbReference type="Proteomes" id="UP000262825"/>
    </source>
</evidence>
<keyword evidence="7 8" id="KW-0114">cAMP</keyword>
<dbReference type="GO" id="GO:0005634">
    <property type="term" value="C:nucleus"/>
    <property type="evidence" value="ECO:0007669"/>
    <property type="project" value="TreeGrafter"/>
</dbReference>
<dbReference type="SMART" id="SM00100">
    <property type="entry name" value="cNMP"/>
    <property type="match status" value="2"/>
</dbReference>
<dbReference type="GO" id="GO:0004862">
    <property type="term" value="F:cAMP-dependent protein kinase inhibitor activity"/>
    <property type="evidence" value="ECO:0007669"/>
    <property type="project" value="TreeGrafter"/>
</dbReference>
<evidence type="ECO:0000256" key="8">
    <source>
        <dbReference type="PIRNR" id="PIRNR000548"/>
    </source>
</evidence>
<feature type="domain" description="Cyclic nucleotide-binding" evidence="11">
    <location>
        <begin position="377"/>
        <end position="485"/>
    </location>
</feature>
<evidence type="ECO:0000256" key="10">
    <source>
        <dbReference type="SAM" id="MobiDB-lite"/>
    </source>
</evidence>
<dbReference type="PIRSF" id="PIRSF000548">
    <property type="entry name" value="PK_regulatory"/>
    <property type="match status" value="1"/>
</dbReference>
<dbReference type="AlphaFoldDB" id="A0A376B5D9"/>
<dbReference type="GO" id="GO:0005829">
    <property type="term" value="C:cytosol"/>
    <property type="evidence" value="ECO:0007669"/>
    <property type="project" value="TreeGrafter"/>
</dbReference>
<dbReference type="EMBL" id="UFAJ01000128">
    <property type="protein sequence ID" value="SSD59350.1"/>
    <property type="molecule type" value="Genomic_DNA"/>
</dbReference>
<dbReference type="OrthoDB" id="417078at2759"/>
<dbReference type="PROSITE" id="PS00889">
    <property type="entry name" value="CNMP_BINDING_2"/>
    <property type="match status" value="2"/>
</dbReference>
<feature type="binding site" evidence="9">
    <location>
        <position position="324"/>
    </location>
    <ligand>
        <name>3',5'-cyclic AMP</name>
        <dbReference type="ChEBI" id="CHEBI:58165"/>
        <label>1</label>
    </ligand>
</feature>
<dbReference type="Proteomes" id="UP000262825">
    <property type="component" value="Unassembled WGS sequence"/>
</dbReference>
<dbReference type="InterPro" id="IPR012198">
    <property type="entry name" value="cAMP_dep_PK_reg_su"/>
</dbReference>
<feature type="binding site" evidence="9">
    <location>
        <position position="444"/>
    </location>
    <ligand>
        <name>3',5'-cyclic AMP</name>
        <dbReference type="ChEBI" id="CHEBI:58165"/>
        <label>2</label>
    </ligand>
</feature>
<dbReference type="InterPro" id="IPR000595">
    <property type="entry name" value="cNMP-bd_dom"/>
</dbReference>
<dbReference type="GO" id="GO:0009267">
    <property type="term" value="P:cellular response to starvation"/>
    <property type="evidence" value="ECO:0007669"/>
    <property type="project" value="UniProtKB-ARBA"/>
</dbReference>